<evidence type="ECO:0000259" key="13">
    <source>
        <dbReference type="PROSITE" id="PS50853"/>
    </source>
</evidence>
<proteinExistence type="inferred from homology"/>
<evidence type="ECO:0000256" key="8">
    <source>
        <dbReference type="ARBA" id="ARBA00023157"/>
    </source>
</evidence>
<evidence type="ECO:0000313" key="14">
    <source>
        <dbReference type="Proteomes" id="UP000887565"/>
    </source>
</evidence>
<keyword evidence="8" id="KW-1015">Disulfide bond</keyword>
<dbReference type="InterPro" id="IPR003599">
    <property type="entry name" value="Ig_sub"/>
</dbReference>
<keyword evidence="4" id="KW-0963">Cytoplasm</keyword>
<evidence type="ECO:0000259" key="12">
    <source>
        <dbReference type="PROSITE" id="PS50835"/>
    </source>
</evidence>
<evidence type="ECO:0000256" key="6">
    <source>
        <dbReference type="ARBA" id="ARBA00022737"/>
    </source>
</evidence>
<dbReference type="Pfam" id="PF07679">
    <property type="entry name" value="I-set"/>
    <property type="match status" value="11"/>
</dbReference>
<dbReference type="GO" id="GO:0003779">
    <property type="term" value="F:actin binding"/>
    <property type="evidence" value="ECO:0007669"/>
    <property type="project" value="UniProtKB-ARBA"/>
</dbReference>
<dbReference type="InterPro" id="IPR013098">
    <property type="entry name" value="Ig_I-set"/>
</dbReference>
<dbReference type="Pfam" id="PF00041">
    <property type="entry name" value="fn3"/>
    <property type="match status" value="3"/>
</dbReference>
<comment type="subcellular location">
    <subcellularLocation>
        <location evidence="2">Cytoplasm</location>
        <location evidence="2">Myofibril</location>
        <location evidence="2">Sarcomere</location>
        <location evidence="2">I band</location>
    </subcellularLocation>
    <subcellularLocation>
        <location evidence="1">Nucleus</location>
    </subcellularLocation>
</comment>
<feature type="region of interest" description="Disordered" evidence="11">
    <location>
        <begin position="1922"/>
        <end position="1947"/>
    </location>
</feature>
<feature type="domain" description="Ig-like" evidence="12">
    <location>
        <begin position="2381"/>
        <end position="2476"/>
    </location>
</feature>
<dbReference type="CDD" id="cd00096">
    <property type="entry name" value="Ig"/>
    <property type="match status" value="2"/>
</dbReference>
<feature type="domain" description="Fibronectin type-III" evidence="13">
    <location>
        <begin position="3932"/>
        <end position="4029"/>
    </location>
</feature>
<feature type="domain" description="Ig-like" evidence="12">
    <location>
        <begin position="3575"/>
        <end position="3640"/>
    </location>
</feature>
<keyword evidence="14" id="KW-1185">Reference proteome</keyword>
<dbReference type="SMART" id="SM00060">
    <property type="entry name" value="FN3"/>
    <property type="match status" value="3"/>
</dbReference>
<dbReference type="InterPro" id="IPR013783">
    <property type="entry name" value="Ig-like_fold"/>
</dbReference>
<feature type="domain" description="Ig-like" evidence="12">
    <location>
        <begin position="3279"/>
        <end position="3362"/>
    </location>
</feature>
<dbReference type="FunFam" id="2.60.40.10:FF:000031">
    <property type="entry name" value="Myosin-binding protein C, slow type"/>
    <property type="match status" value="3"/>
</dbReference>
<evidence type="ECO:0000256" key="4">
    <source>
        <dbReference type="ARBA" id="ARBA00022490"/>
    </source>
</evidence>
<evidence type="ECO:0000256" key="5">
    <source>
        <dbReference type="ARBA" id="ARBA00022553"/>
    </source>
</evidence>
<keyword evidence="6" id="KW-0677">Repeat</keyword>
<dbReference type="SUPFAM" id="SSF49265">
    <property type="entry name" value="Fibronectin type III"/>
    <property type="match status" value="2"/>
</dbReference>
<dbReference type="GO" id="GO:0005634">
    <property type="term" value="C:nucleus"/>
    <property type="evidence" value="ECO:0007669"/>
    <property type="project" value="UniProtKB-SubCell"/>
</dbReference>
<dbReference type="InterPro" id="IPR003598">
    <property type="entry name" value="Ig_sub2"/>
</dbReference>
<keyword evidence="7" id="KW-0175">Coiled coil</keyword>
<feature type="domain" description="Fibronectin type-III" evidence="13">
    <location>
        <begin position="3840"/>
        <end position="3931"/>
    </location>
</feature>
<sequence length="4249" mass="478410">MDTIIKFEEKTTYLESVAPQQIEESKLKFPENIHAEQLFTEKEDQKGKTVERAVRKSFEFGKPLQEVVQVSLKESINEEIIYNAIKITTDVQSTAEISFAKEMKHETVICTMTISDHAVAHNNVSLTPQLQATSVDFIAIQPCDKADSDVDVALTDQQKVSLTTKLEARKEIARKYVEVEAVLNVILSRVSDIHNTSCSIETSKQQQNIEIVIPIINMVEESTECAIGYKKESDTANLTLLLPNVAKEVVSVATTVYPKTEGTKTLEKDLLKITEAEFIEQEKKMAIRKKQTCIFQLDAIKHSECHGFICTINRYEEEHIESRYTVPTVKQESTSIRTEFLEISKGEDNTSIIPVTDCEQAFLTFKLKEVGEQEGISTDDVRMTKGAVTRSFSEELKKVTTEDVEFSQQIDKSMESTTIDVSFDKQSTTLSSNFLEHMTLLAISASQSVQKTVKKRKITIQEQTVTICAIFNLVYEEDCLLTFHQIATERLSANIPKSRIMGLVQLKGLSEVLMVEELRTTEFTLTSKGAVEEENVAAETVPMHKVEEVAHIDADTSLEMKKEVIKEEIVEAESTQELEIPMKTVEKSSALTNIGGEIIEQLPETEMEISRLEAKLPPLKKSGAETSTSLQTPTIEEKLLMESVTEWKIQQPSREEIAPTITPTEEVVIGSSNQTAGTQEKKPQESGISQFQKEKPLAEKEVSETIKNMQSFHCLLSNAENFQSSEVVISMAEQQKTRLTTLKVESTFSAMSFEKQEQSMKAVVQLGYQALYQLSSQLLQKQVKEKVTSVTIDLVSISKEAISIVLHQVEEKSAELQAKIVRRAKSEIMVLTQLEALKDHAVEEVEITLKLKGNISGEEKMVLETIMQQKQEKSLEELSFDVKKSTVRALSIETKIPLASEDAKAVPKEFKAELETEKEKFEHAPELQIPEKSTSDEMPQFIKQENVTVEVQAEHLDKFSLDKVIATDMAKEELLPETIERVYGALETEPRQEVTISPGEEAALESQVSGTSLDTKLSFQLPTKARELSTEELSKMEIKEAEKQKDFGEISFEIVKERVTEGTILKETVQKAEEIIEVTEQKAETVQPTARATMDESLITIGKKESVVEMSAELQISVHSPKQSTFGSISINEMASSSLLCSVAEVETSSFPFEASLSKRSETEIVEIGVVGITSSSIKMNIKQISPEKLKKVEKKLELKVQMLKQRKELWEIPFEIQSTIDITLKLKEILEGKEESKIRKEDICPETETKIKVSSEEVQKEVAAELLEENSVAKQPRDDVETVQEKAEFVTETKVAETYELEEKKVLPVKLFIEVEAPFEIPETEEQNVSGAVEKQEKRVPVIEQIIAKSEAQEKEFVGTIKQAYESFNERSSATPEVLEQKKPEEKMFVTSIEEIHIPQFTAQLPTGIEKEFTDEIVKGMKEAISPLEEKYGKVSAEIVEELVVKKKFDLEQSEEMTMTMEKPVKEKIVSKTRVSMDQTFAVKPVEQTVVGNVTFNELELMSFGCSIASVETSVCTFDVSFVESLATDIVSTVLAISQPDSDQIAVKLPEKLEVEKGKKDLQSKVHKPKPMEEIEEETFPEFKLSVKLKEELEAKEESIEQLIQLKEKEVMKPETEFEAASYIEEFQKKDIVEELSHVKPVSRWAQEGLETEIATREASTFEKKEITPEKLLLQIDDHLQIPQSQEQQALEIIGNRGEIKLEIETIQALIVPHDTKLAQTTEPRYGSPIEDKPQEIAKISVDRSPGEHILTEETTKKQKSVEEISLSLKLEADTVQESVTGSFLTHEMDLSSLICSVAEVTTSIRNLEVVMMKQPQTGVTHVISAVAEFHTVDMTIQMKERLQPKIQRLDQMKELEHISFTMQPNIDVALEIKEALRETEESIEQSMPVKVKALPEIQEKKVATTEELEEFDSAALLVDTTPKKDKAQEDLTSGEQPQKRPKTETVEVLTEAQEKQLAETTEHAYRAPLEEKTSKVSEERELNEYETKVTQEEVVQTSEFTAFLPKDKTDELYTEETMKRKEKGAVLQEQKFGEISMEIVKERIEEERLMTIETDEFLPEELLTEKYAIEETKLKEQIPADELFTIIQMKESLKDVMFTYAISKDIEKQTVLGSIDIDDFVSLHSTLSVSGVRTSTCTADVELKITPVEVITEKALNTLEMEESEIILQVPQNIEITAEAQEQSAKKNFAASLCEQGTFNIDIEQQKVVTFEENETSTDVKFQESPPTLVTEIRLVSAESIGAEHSCTVPHKKWIEDIPILAASSAETAQLEKKSKRAMTQVIVAPLDTTVEATVSSAVQLTVKTTKAKVDMIWKKDGKVIRESKKYKISHKDTVHILEISNLNHLDAGVYSVKIGNEESKCQLHVLQKLEKKEVESLPELEVFPRAEEVEKKKFRKHVIKADVPTTMDVVLLCKTSRSDIQIVWLKDSTPIMESQKYKIVSQDQAHELHIKNAQFEDAGIYCAESHAEKSELTLRVFKKEEIGKFFRTEEAIELPVISEEYAEEVSIITIIEEKSFVEKQILQTSQILDKEAMTFTEETIPFESGIPEEAAEVFEEGLEKVVVRMRSISAKPVEQIKEVDVNVDVVLECHAHVPFYQSVIWKKDNIADDAGVYAIKIGRRESMVRLNIVEVQKPVKAIIDIATTGKVGPEELFSVVESIDGSLPEQELVQEIIEERKPWKTEETPGLPREVQTAVLSSLNVDVFFKLDNKEKCAVIIKQIQEEQQKANLRQSLEQQPQEAFDLSLRLREPIELEETAETLKLPKKEETKIIEMEASLRITKEKIAEEMPYESIGEYITGKQLEGVSFKELELVLEKHEIQPGEESKETKLLVEATTEKHIADISVHTSLDQGSIFTEIEKPLPILDILHTPEEEIPGAEFSITLKEEMSEDIYETFLINEHGEKEITEAFDETMITLATRKLAMASMKMGTEARSAVEVREIIPADKESSLPDLPKGAAAEGVTVPYPPAFVEEPTLDIEADFTAKLPTKRLSTEDAYVSDTIRMYEKLEEVPRIEDVSAELITHKQALQAAGTMVEQSQPEETVQQFADFTVEQAQVADSQEESATETLRKFAEKFKIPESVTQEVETSLTVQRPDVHILSPFPSITEVELGKDLILKTTTISSEDKVVWSKAKEVINESLKYKIVHHDTEHELHIRKVSTADIAIYTIKVGKEETATQLQVKDEAPKFLDRQKVVRIEERKMAKLTVETTQLIENVQWFKDGIKIEESPKYGIESEGYMHHLTIQETVPEDQATYTAEIGIKQCTIQLIVEEKPLEIVESSPQEVSILEGQLLELVVGASKKPKIVKWYKDGRELTENENIIQKVNENVISLIIKNTRLKDAGAYSCLIDQISVKISLSVIEKLPEIILSLKDEKAAPGQKIELLLTLSKPGKQVKWYKNGQELKPTDRVEILDDNGIYKLVIGEVASTDVGLYVCQVDDVSSSAELSLLAKPEILLPEDAPMTSELKPGQELKIKIPFSGQPVPEVTWTFNEETIIEDSRKTIVTDEQGTTLIISNVSPTDMGQYQVKVENEIGIDVKLFNVHVLDETVILKSPENVVVKFEHQSVELAVGLSRPNVEVQWFKDQKILIPRKDKIKFFQSDTVHKLVISDVESRDAGTYSVLVNQKERASAALSVEIPATINLKQTFENPIMLKVADTLSLSAMVSGSPTPEVQWLFNEKPLDSARYVQKFQDSIASLTIQRVEKLDSVTFTLVAENEFGGARAEFVVEVQDVPSTPKNLTVDTVQGNTVTLSWQVPEQNKEEIAGFVVEKQDVSRRKWVQVSTTTDTSLLVKDLLEHNAYLFRVSAFNRVGKSLPVTLGQPVVAEEEISIPSAPSKPTVTIVAGTCLVTWDRPSTDGKSPITGFVVAYKEKTALNWNFVQCSTLECSIANLPEEKIYEFKVTAVNAIGRSEFSPLAKVEISKERVPVPPKLERPSVMVDSSQTISISWSPPSRGSAVLFYRLEYREESNTNWTQEEQDLTATFHKVRGLRDQTSYVFRVCAVNESGAGEYSDESKPIIVEKEVFTFAPEILEPLEQSVALNVNEEAIFSVKISGRPKPVVKWYKNGHEIRSASQPKMKILITESVVSLIIESCQGEDQGEYECEIINELGCAKTSTTLQIKEASQEKQIIHIFPRFGVGFLPKFLETKAPKILVTEETLRQTLIAGQNVKLRAEVHGLPKPEVIWYKNGRELIFSESTFCTESDNVSTLVIENCQQETMGSYQLVASNESGSETVAFELIVK</sequence>
<dbReference type="InterPro" id="IPR036179">
    <property type="entry name" value="Ig-like_dom_sf"/>
</dbReference>
<name>A0A915LAM2_ROMCU</name>
<feature type="region of interest" description="Disordered" evidence="11">
    <location>
        <begin position="671"/>
        <end position="695"/>
    </location>
</feature>
<dbReference type="PANTHER" id="PTHR35971:SF5">
    <property type="entry name" value="OBSCURIN LIKE CYTOSKELETAL ADAPTOR 1"/>
    <property type="match status" value="1"/>
</dbReference>
<dbReference type="SMART" id="SM00408">
    <property type="entry name" value="IGc2"/>
    <property type="match status" value="8"/>
</dbReference>
<feature type="domain" description="Ig-like" evidence="12">
    <location>
        <begin position="3458"/>
        <end position="3537"/>
    </location>
</feature>
<feature type="domain" description="Fibronectin type-III" evidence="13">
    <location>
        <begin position="3742"/>
        <end position="3834"/>
    </location>
</feature>
<dbReference type="Proteomes" id="UP000887565">
    <property type="component" value="Unplaced"/>
</dbReference>
<dbReference type="InterPro" id="IPR036116">
    <property type="entry name" value="FN3_sf"/>
</dbReference>
<dbReference type="InterPro" id="IPR003961">
    <property type="entry name" value="FN3_dom"/>
</dbReference>
<dbReference type="SUPFAM" id="SSF48726">
    <property type="entry name" value="Immunoglobulin"/>
    <property type="match status" value="11"/>
</dbReference>
<dbReference type="PROSITE" id="PS50853">
    <property type="entry name" value="FN3"/>
    <property type="match status" value="3"/>
</dbReference>
<dbReference type="InterPro" id="IPR007110">
    <property type="entry name" value="Ig-like_dom"/>
</dbReference>
<evidence type="ECO:0000256" key="1">
    <source>
        <dbReference type="ARBA" id="ARBA00004123"/>
    </source>
</evidence>
<dbReference type="OMA" id="TIQKPIP"/>
<dbReference type="GO" id="GO:0031674">
    <property type="term" value="C:I band"/>
    <property type="evidence" value="ECO:0007669"/>
    <property type="project" value="UniProtKB-SubCell"/>
</dbReference>
<dbReference type="FunFam" id="2.60.40.10:FF:000345">
    <property type="entry name" value="Muscle M-line assembly protein unc-89"/>
    <property type="match status" value="1"/>
</dbReference>
<feature type="domain" description="Ig-like" evidence="12">
    <location>
        <begin position="3370"/>
        <end position="3453"/>
    </location>
</feature>
<dbReference type="WBParaSite" id="nRc.2.0.1.t48134-RA">
    <property type="protein sequence ID" value="nRc.2.0.1.t48134-RA"/>
    <property type="gene ID" value="nRc.2.0.1.g48134"/>
</dbReference>
<reference evidence="15" key="1">
    <citation type="submission" date="2022-11" db="UniProtKB">
        <authorList>
            <consortium name="WormBaseParasite"/>
        </authorList>
    </citation>
    <scope>IDENTIFICATION</scope>
</reference>
<dbReference type="SMART" id="SM00409">
    <property type="entry name" value="IG"/>
    <property type="match status" value="11"/>
</dbReference>
<feature type="domain" description="Ig-like" evidence="12">
    <location>
        <begin position="4157"/>
        <end position="4243"/>
    </location>
</feature>
<comment type="similarity">
    <text evidence="3">Belongs to the protein kinase superfamily. CAMK Ser/Thr protein kinase family.</text>
</comment>
<evidence type="ECO:0000256" key="10">
    <source>
        <dbReference type="ARBA" id="ARBA00023319"/>
    </source>
</evidence>
<feature type="domain" description="Ig-like" evidence="12">
    <location>
        <begin position="4035"/>
        <end position="4126"/>
    </location>
</feature>
<keyword evidence="5" id="KW-0597">Phosphoprotein</keyword>
<evidence type="ECO:0000256" key="2">
    <source>
        <dbReference type="ARBA" id="ARBA00004355"/>
    </source>
</evidence>
<evidence type="ECO:0000256" key="7">
    <source>
        <dbReference type="ARBA" id="ARBA00023054"/>
    </source>
</evidence>
<keyword evidence="9" id="KW-0539">Nucleus</keyword>
<dbReference type="CDD" id="cd00063">
    <property type="entry name" value="FN3"/>
    <property type="match status" value="3"/>
</dbReference>
<dbReference type="PANTHER" id="PTHR35971">
    <property type="entry name" value="SI:DKEY-31G6.6"/>
    <property type="match status" value="1"/>
</dbReference>
<evidence type="ECO:0000313" key="15">
    <source>
        <dbReference type="WBParaSite" id="nRc.2.0.1.t48134-RA"/>
    </source>
</evidence>
<organism evidence="14 15">
    <name type="scientific">Romanomermis culicivorax</name>
    <name type="common">Nematode worm</name>
    <dbReference type="NCBI Taxonomy" id="13658"/>
    <lineage>
        <taxon>Eukaryota</taxon>
        <taxon>Metazoa</taxon>
        <taxon>Ecdysozoa</taxon>
        <taxon>Nematoda</taxon>
        <taxon>Enoplea</taxon>
        <taxon>Dorylaimia</taxon>
        <taxon>Mermithida</taxon>
        <taxon>Mermithoidea</taxon>
        <taxon>Mermithidae</taxon>
        <taxon>Romanomermis</taxon>
    </lineage>
</organism>
<feature type="domain" description="Ig-like" evidence="12">
    <location>
        <begin position="3644"/>
        <end position="3735"/>
    </location>
</feature>
<evidence type="ECO:0000256" key="9">
    <source>
        <dbReference type="ARBA" id="ARBA00023242"/>
    </source>
</evidence>
<accession>A0A915LAM2</accession>
<dbReference type="PROSITE" id="PS50835">
    <property type="entry name" value="IG_LIKE"/>
    <property type="match status" value="8"/>
</dbReference>
<dbReference type="InterPro" id="IPR052385">
    <property type="entry name" value="Obscurin/Obscurin-like_Reg"/>
</dbReference>
<evidence type="ECO:0000256" key="3">
    <source>
        <dbReference type="ARBA" id="ARBA00006692"/>
    </source>
</evidence>
<dbReference type="Gene3D" id="2.60.40.10">
    <property type="entry name" value="Immunoglobulins"/>
    <property type="match status" value="14"/>
</dbReference>
<keyword evidence="10" id="KW-0393">Immunoglobulin domain</keyword>
<evidence type="ECO:0000256" key="11">
    <source>
        <dbReference type="SAM" id="MobiDB-lite"/>
    </source>
</evidence>
<protein>
    <submittedName>
        <fullName evidence="15">Titin</fullName>
    </submittedName>
</protein>